<evidence type="ECO:0000256" key="4">
    <source>
        <dbReference type="ARBA" id="ARBA00023136"/>
    </source>
</evidence>
<feature type="transmembrane region" description="Helical" evidence="6">
    <location>
        <begin position="426"/>
        <end position="449"/>
    </location>
</feature>
<keyword evidence="4 6" id="KW-0472">Membrane</keyword>
<dbReference type="GO" id="GO:0015086">
    <property type="term" value="F:cadmium ion transmembrane transporter activity"/>
    <property type="evidence" value="ECO:0007669"/>
    <property type="project" value="TreeGrafter"/>
</dbReference>
<dbReference type="GeneID" id="85327585"/>
<feature type="transmembrane region" description="Helical" evidence="6">
    <location>
        <begin position="236"/>
        <end position="260"/>
    </location>
</feature>
<gene>
    <name evidence="7" type="ORF">B0T26DRAFT_743832</name>
</gene>
<dbReference type="GO" id="GO:0005886">
    <property type="term" value="C:plasma membrane"/>
    <property type="evidence" value="ECO:0007669"/>
    <property type="project" value="TreeGrafter"/>
</dbReference>
<feature type="transmembrane region" description="Helical" evidence="6">
    <location>
        <begin position="206"/>
        <end position="224"/>
    </location>
</feature>
<feature type="transmembrane region" description="Helical" evidence="6">
    <location>
        <begin position="92"/>
        <end position="110"/>
    </location>
</feature>
<organism evidence="7 8">
    <name type="scientific">Lasiosphaeria miniovina</name>
    <dbReference type="NCBI Taxonomy" id="1954250"/>
    <lineage>
        <taxon>Eukaryota</taxon>
        <taxon>Fungi</taxon>
        <taxon>Dikarya</taxon>
        <taxon>Ascomycota</taxon>
        <taxon>Pezizomycotina</taxon>
        <taxon>Sordariomycetes</taxon>
        <taxon>Sordariomycetidae</taxon>
        <taxon>Sordariales</taxon>
        <taxon>Lasiosphaeriaceae</taxon>
        <taxon>Lasiosphaeria</taxon>
    </lineage>
</organism>
<feature type="transmembrane region" description="Helical" evidence="6">
    <location>
        <begin position="469"/>
        <end position="488"/>
    </location>
</feature>
<feature type="transmembrane region" description="Helical" evidence="6">
    <location>
        <begin position="130"/>
        <end position="151"/>
    </location>
</feature>
<dbReference type="NCBIfam" id="NF037982">
    <property type="entry name" value="Nramp_1"/>
    <property type="match status" value="1"/>
</dbReference>
<sequence length="572" mass="60996">MAAPEVDDPAIQATTPTPHPATGHDVEEDEKKVVLAETASIYSEPVPARREPPWLAFLKSLVGVEPARGTPIYRHRGSVPTESDAKSVKARIWKFFQFLGPGAIISVAYVDPDNYQTAISSGASFQFKLLFMVLFSNIIAIYIQSLCVKLGTVTGMDLAQMNHRFLPRWLELALYVVAEASIIATDLGQVIGTAIALNILIPGLPLPAACVVSVADTLLILLFYTPTGELRRIRLFEIFIVLLVSALFITLCVALSMVTAPPRDVFRGFVPSSEVFVATGLYEMCAILGGTLMPHALYVGTALSRARLYDFDAKHSLAPLGSPDSSSSSLAYRPSLRAIKSCLKWSIAELATTLFIVAVFVNSALLIISGAAFYRVEPPDTGLGTGSGDGGSAGGDLDKRDPGDVVDISDDLYDLYNLFTTSISPAAGTLFAVSLLFSGITAGIVSTMAGQVVMEGALNLRISPFLRRLITRCVAIIPALVIAVSVGQAGLSRALVACNYLLAIALIPITFPLIYYTGRSKMMQVPSDGGTGSVNMKNHIVVALIAWLLWLLVVVMDIATVVLAGLGVTDAD</sequence>
<dbReference type="GO" id="GO:0034755">
    <property type="term" value="P:iron ion transmembrane transport"/>
    <property type="evidence" value="ECO:0007669"/>
    <property type="project" value="TreeGrafter"/>
</dbReference>
<dbReference type="GO" id="GO:0005384">
    <property type="term" value="F:manganese ion transmembrane transporter activity"/>
    <property type="evidence" value="ECO:0007669"/>
    <property type="project" value="TreeGrafter"/>
</dbReference>
<dbReference type="PANTHER" id="PTHR11706:SF30">
    <property type="entry name" value="TRANSPORTER SMF1_ESP1"/>
    <property type="match status" value="1"/>
</dbReference>
<keyword evidence="8" id="KW-1185">Reference proteome</keyword>
<feature type="transmembrane region" description="Helical" evidence="6">
    <location>
        <begin position="539"/>
        <end position="566"/>
    </location>
</feature>
<evidence type="ECO:0000256" key="2">
    <source>
        <dbReference type="ARBA" id="ARBA00022692"/>
    </source>
</evidence>
<name>A0AA40DKK1_9PEZI</name>
<dbReference type="PRINTS" id="PR00447">
    <property type="entry name" value="NATRESASSCMP"/>
</dbReference>
<evidence type="ECO:0000256" key="3">
    <source>
        <dbReference type="ARBA" id="ARBA00022989"/>
    </source>
</evidence>
<evidence type="ECO:0000256" key="5">
    <source>
        <dbReference type="SAM" id="MobiDB-lite"/>
    </source>
</evidence>
<reference evidence="7" key="1">
    <citation type="submission" date="2023-06" db="EMBL/GenBank/DDBJ databases">
        <title>Genome-scale phylogeny and comparative genomics of the fungal order Sordariales.</title>
        <authorList>
            <consortium name="Lawrence Berkeley National Laboratory"/>
            <person name="Hensen N."/>
            <person name="Bonometti L."/>
            <person name="Westerberg I."/>
            <person name="Brannstrom I.O."/>
            <person name="Guillou S."/>
            <person name="Cros-Aarteil S."/>
            <person name="Calhoun S."/>
            <person name="Haridas S."/>
            <person name="Kuo A."/>
            <person name="Mondo S."/>
            <person name="Pangilinan J."/>
            <person name="Riley R."/>
            <person name="LaButti K."/>
            <person name="Andreopoulos B."/>
            <person name="Lipzen A."/>
            <person name="Chen C."/>
            <person name="Yanf M."/>
            <person name="Daum C."/>
            <person name="Ng V."/>
            <person name="Clum A."/>
            <person name="Steindorff A."/>
            <person name="Ohm R."/>
            <person name="Martin F."/>
            <person name="Silar P."/>
            <person name="Natvig D."/>
            <person name="Lalanne C."/>
            <person name="Gautier V."/>
            <person name="Ament-velasquez S.L."/>
            <person name="Kruys A."/>
            <person name="Hutchinson M.I."/>
            <person name="Powell A.J."/>
            <person name="Barry K."/>
            <person name="Miller A.N."/>
            <person name="Grigoriev I.V."/>
            <person name="Debuchy R."/>
            <person name="Gladieux P."/>
            <person name="Thoren M.H."/>
            <person name="Johannesson H."/>
        </authorList>
    </citation>
    <scope>NUCLEOTIDE SEQUENCE</scope>
    <source>
        <strain evidence="7">SMH2392-1A</strain>
    </source>
</reference>
<feature type="transmembrane region" description="Helical" evidence="6">
    <location>
        <begin position="494"/>
        <end position="518"/>
    </location>
</feature>
<evidence type="ECO:0000313" key="8">
    <source>
        <dbReference type="Proteomes" id="UP001172101"/>
    </source>
</evidence>
<dbReference type="RefSeq" id="XP_060291719.1">
    <property type="nucleotide sequence ID" value="XM_060444315.1"/>
</dbReference>
<feature type="transmembrane region" description="Helical" evidence="6">
    <location>
        <begin position="172"/>
        <end position="200"/>
    </location>
</feature>
<evidence type="ECO:0000256" key="6">
    <source>
        <dbReference type="SAM" id="Phobius"/>
    </source>
</evidence>
<proteinExistence type="predicted"/>
<comment type="subcellular location">
    <subcellularLocation>
        <location evidence="1">Membrane</location>
        <topology evidence="1">Multi-pass membrane protein</topology>
    </subcellularLocation>
</comment>
<accession>A0AA40DKK1</accession>
<keyword evidence="2 6" id="KW-0812">Transmembrane</keyword>
<feature type="region of interest" description="Disordered" evidence="5">
    <location>
        <begin position="1"/>
        <end position="28"/>
    </location>
</feature>
<keyword evidence="3 6" id="KW-1133">Transmembrane helix</keyword>
<dbReference type="EMBL" id="JAUIRO010000007">
    <property type="protein sequence ID" value="KAK0706625.1"/>
    <property type="molecule type" value="Genomic_DNA"/>
</dbReference>
<protein>
    <submittedName>
        <fullName evidence="7">Natural resistance-associated macrophage protein-domain-containing protein</fullName>
    </submittedName>
</protein>
<evidence type="ECO:0000256" key="1">
    <source>
        <dbReference type="ARBA" id="ARBA00004141"/>
    </source>
</evidence>
<dbReference type="NCBIfam" id="TIGR01197">
    <property type="entry name" value="nramp"/>
    <property type="match status" value="1"/>
</dbReference>
<feature type="transmembrane region" description="Helical" evidence="6">
    <location>
        <begin position="280"/>
        <end position="299"/>
    </location>
</feature>
<evidence type="ECO:0000313" key="7">
    <source>
        <dbReference type="EMBL" id="KAK0706625.1"/>
    </source>
</evidence>
<dbReference type="GO" id="GO:0030026">
    <property type="term" value="P:intracellular manganese ion homeostasis"/>
    <property type="evidence" value="ECO:0007669"/>
    <property type="project" value="TreeGrafter"/>
</dbReference>
<feature type="transmembrane region" description="Helical" evidence="6">
    <location>
        <begin position="350"/>
        <end position="374"/>
    </location>
</feature>
<dbReference type="Proteomes" id="UP001172101">
    <property type="component" value="Unassembled WGS sequence"/>
</dbReference>
<dbReference type="AlphaFoldDB" id="A0AA40DKK1"/>
<comment type="caution">
    <text evidence="7">The sequence shown here is derived from an EMBL/GenBank/DDBJ whole genome shotgun (WGS) entry which is preliminary data.</text>
</comment>
<dbReference type="PANTHER" id="PTHR11706">
    <property type="entry name" value="SOLUTE CARRIER PROTEIN FAMILY 11 MEMBER"/>
    <property type="match status" value="1"/>
</dbReference>
<dbReference type="Pfam" id="PF01566">
    <property type="entry name" value="Nramp"/>
    <property type="match status" value="1"/>
</dbReference>
<dbReference type="InterPro" id="IPR001046">
    <property type="entry name" value="NRAMP_fam"/>
</dbReference>